<gene>
    <name evidence="1" type="ORF">AcetOrient_orf04016</name>
</gene>
<dbReference type="EMBL" id="AP018515">
    <property type="protein sequence ID" value="BBC80985.1"/>
    <property type="molecule type" value="Genomic_DNA"/>
</dbReference>
<dbReference type="AlphaFoldDB" id="A0A2Z5ZKN5"/>
<dbReference type="Proteomes" id="UP000270034">
    <property type="component" value="Chromosome"/>
</dbReference>
<evidence type="ECO:0000313" key="2">
    <source>
        <dbReference type="Proteomes" id="UP000270034"/>
    </source>
</evidence>
<organism evidence="1 2">
    <name type="scientific">Acetobacter orientalis</name>
    <dbReference type="NCBI Taxonomy" id="146474"/>
    <lineage>
        <taxon>Bacteria</taxon>
        <taxon>Pseudomonadati</taxon>
        <taxon>Pseudomonadota</taxon>
        <taxon>Alphaproteobacteria</taxon>
        <taxon>Acetobacterales</taxon>
        <taxon>Acetobacteraceae</taxon>
        <taxon>Acetobacter</taxon>
    </lineage>
</organism>
<accession>A0A2Z5ZKN5</accession>
<evidence type="ECO:0000313" key="1">
    <source>
        <dbReference type="EMBL" id="BBC80985.1"/>
    </source>
</evidence>
<dbReference type="KEGG" id="aot:AcetOri_orf04016"/>
<reference evidence="1 2" key="1">
    <citation type="submission" date="2018-02" db="EMBL/GenBank/DDBJ databases">
        <title>Acetobacter orientalis genome.</title>
        <authorList>
            <person name="Nakashima N."/>
            <person name="Tamura T."/>
        </authorList>
    </citation>
    <scope>NUCLEOTIDE SEQUENCE [LARGE SCALE GENOMIC DNA]</scope>
    <source>
        <strain evidence="1 2">FAN1</strain>
    </source>
</reference>
<name>A0A2Z5ZKN5_9PROT</name>
<proteinExistence type="predicted"/>
<protein>
    <submittedName>
        <fullName evidence="1">Dynein heavy chain 12, axonemal</fullName>
    </submittedName>
</protein>
<sequence>MVFLTHTPPSNGAVWVKKHYLSSPLKPASLIKGFVAKAPFKHSLFWGCGFFLAFI</sequence>